<dbReference type="Proteomes" id="UP000076079">
    <property type="component" value="Chromosome"/>
</dbReference>
<dbReference type="RefSeq" id="WP_110169884.1">
    <property type="nucleotide sequence ID" value="NZ_CP015136.1"/>
</dbReference>
<evidence type="ECO:0000313" key="1">
    <source>
        <dbReference type="EMBL" id="AMY08005.1"/>
    </source>
</evidence>
<dbReference type="PANTHER" id="PTHR43737:SF1">
    <property type="entry name" value="DUF1501 DOMAIN-CONTAINING PROTEIN"/>
    <property type="match status" value="1"/>
</dbReference>
<name>A0A143PHJ4_LUTPR</name>
<dbReference type="InterPro" id="IPR010869">
    <property type="entry name" value="DUF1501"/>
</dbReference>
<dbReference type="InterPro" id="IPR017850">
    <property type="entry name" value="Alkaline_phosphatase_core_sf"/>
</dbReference>
<dbReference type="EMBL" id="CP015136">
    <property type="protein sequence ID" value="AMY08005.1"/>
    <property type="molecule type" value="Genomic_DNA"/>
</dbReference>
<reference evidence="2" key="2">
    <citation type="submission" date="2016-04" db="EMBL/GenBank/DDBJ databases">
        <title>First Complete Genome Sequence of a Subdivision 6 Acidobacterium.</title>
        <authorList>
            <person name="Huang S."/>
            <person name="Vieira S."/>
            <person name="Bunk B."/>
            <person name="Riedel T."/>
            <person name="Sproeer C."/>
            <person name="Overmann J."/>
        </authorList>
    </citation>
    <scope>NUCLEOTIDE SEQUENCE [LARGE SCALE GENOMIC DNA]</scope>
    <source>
        <strain evidence="2">DSM 100886 HEG_-6_39</strain>
    </source>
</reference>
<keyword evidence="2" id="KW-1185">Reference proteome</keyword>
<dbReference type="SUPFAM" id="SSF53649">
    <property type="entry name" value="Alkaline phosphatase-like"/>
    <property type="match status" value="1"/>
</dbReference>
<evidence type="ECO:0000313" key="2">
    <source>
        <dbReference type="Proteomes" id="UP000076079"/>
    </source>
</evidence>
<protein>
    <recommendedName>
        <fullName evidence="3">Sulfatase</fullName>
    </recommendedName>
</protein>
<evidence type="ECO:0008006" key="3">
    <source>
        <dbReference type="Google" id="ProtNLM"/>
    </source>
</evidence>
<dbReference type="InterPro" id="IPR006311">
    <property type="entry name" value="TAT_signal"/>
</dbReference>
<sequence>MSDRQILQAITRRHFFKHAGFGIGGAALASLMQEQLFAQAAQKMAPQIAPKAKQVIFLFMAGAPSQLDLFDDKPALRKYDGQEIPAEIVKGERFAFIKGPPKLLGSPYEFRRHGQSGHEISTLLPHIGSIADDIAIVKSMSTTQFNHAPAQIFMNTGVQVIGRPSMGSWLSYGLGAETRDLPAFVVLISGENNPDGGKSCWGSGFLPTTHQGVEFRGGADPVLFVSNPDGVDPALRRASLDALKDLNGMRQASVGDPEIETRINAYELAYRMQTSVPELTDISGEPQAVHELYGTQPGQTSFANNCLLARRLVERGVRFVQLYHRGWDTHGASFGDDVIEKLPHLCRQTDQAAAALVTDLKQRGLLDTTLVVWGGEFGRTPMNEARNGSKFLGRDHHPRAFTMWMAGGGIKPGITYGETDDLGYNIAKDPVEVHDLHATMLHLLGIDHEKLTYRFQGRDFRLTDVSGKVVTGLLA</sequence>
<organism evidence="1 2">
    <name type="scientific">Luteitalea pratensis</name>
    <dbReference type="NCBI Taxonomy" id="1855912"/>
    <lineage>
        <taxon>Bacteria</taxon>
        <taxon>Pseudomonadati</taxon>
        <taxon>Acidobacteriota</taxon>
        <taxon>Vicinamibacteria</taxon>
        <taxon>Vicinamibacterales</taxon>
        <taxon>Vicinamibacteraceae</taxon>
        <taxon>Luteitalea</taxon>
    </lineage>
</organism>
<dbReference type="Gene3D" id="3.40.720.10">
    <property type="entry name" value="Alkaline Phosphatase, subunit A"/>
    <property type="match status" value="1"/>
</dbReference>
<dbReference type="AlphaFoldDB" id="A0A143PHJ4"/>
<accession>A0A143PHJ4</accession>
<reference evidence="1 2" key="1">
    <citation type="journal article" date="2016" name="Genome Announc.">
        <title>First Complete Genome Sequence of a Subdivision 6 Acidobacterium Strain.</title>
        <authorList>
            <person name="Huang S."/>
            <person name="Vieira S."/>
            <person name="Bunk B."/>
            <person name="Riedel T."/>
            <person name="Sproer C."/>
            <person name="Overmann J."/>
        </authorList>
    </citation>
    <scope>NUCLEOTIDE SEQUENCE [LARGE SCALE GENOMIC DNA]</scope>
    <source>
        <strain evidence="2">DSM 100886 HEG_-6_39</strain>
    </source>
</reference>
<proteinExistence type="predicted"/>
<dbReference type="PATRIC" id="fig|1813736.3.peg.1237"/>
<dbReference type="PROSITE" id="PS51318">
    <property type="entry name" value="TAT"/>
    <property type="match status" value="1"/>
</dbReference>
<dbReference type="PANTHER" id="PTHR43737">
    <property type="entry name" value="BLL7424 PROTEIN"/>
    <property type="match status" value="1"/>
</dbReference>
<dbReference type="KEGG" id="abac:LuPra_01193"/>
<dbReference type="OrthoDB" id="9783759at2"/>
<gene>
    <name evidence="1" type="ORF">LuPra_01193</name>
</gene>
<dbReference type="Pfam" id="PF07394">
    <property type="entry name" value="DUF1501"/>
    <property type="match status" value="1"/>
</dbReference>
<dbReference type="STRING" id="1855912.LuPra_01193"/>